<name>V5XGD0_MYCNE</name>
<dbReference type="PRINTS" id="PR00081">
    <property type="entry name" value="GDHRDH"/>
</dbReference>
<proteinExistence type="inferred from homology"/>
<dbReference type="PANTHER" id="PTHR24320">
    <property type="entry name" value="RETINOL DEHYDROGENASE"/>
    <property type="match status" value="1"/>
</dbReference>
<dbReference type="InterPro" id="IPR002347">
    <property type="entry name" value="SDR_fam"/>
</dbReference>
<reference evidence="3 4" key="1">
    <citation type="journal article" date="2014" name="Genome Announc.">
        <title>Complete Genome Sequence of Sterol-Transforming Mycobacterium neoaurum Strain VKM Ac-1815D.</title>
        <authorList>
            <person name="Shtratnikova V.Y."/>
            <person name="Bragin E.Y."/>
            <person name="Dovbnya D.V."/>
            <person name="Pekov Y.A."/>
            <person name="Schelkunov M.I."/>
            <person name="Strizhov N."/>
            <person name="Ivashina T.V."/>
            <person name="Ashapkin V.V."/>
            <person name="Donova M.V."/>
        </authorList>
    </citation>
    <scope>NUCLEOTIDE SEQUENCE [LARGE SCALE GENOMIC DNA]</scope>
    <source>
        <strain evidence="3 4">VKM Ac-1815D</strain>
    </source>
</reference>
<evidence type="ECO:0000313" key="4">
    <source>
        <dbReference type="Proteomes" id="UP000018763"/>
    </source>
</evidence>
<evidence type="ECO:0000256" key="1">
    <source>
        <dbReference type="ARBA" id="ARBA00006484"/>
    </source>
</evidence>
<dbReference type="Pfam" id="PF00106">
    <property type="entry name" value="adh_short"/>
    <property type="match status" value="1"/>
</dbReference>
<dbReference type="SMR" id="V5XGD0"/>
<dbReference type="RefSeq" id="WP_019512464.1">
    <property type="nucleotide sequence ID" value="NC_023036.2"/>
</dbReference>
<dbReference type="EMBL" id="CP006936">
    <property type="protein sequence ID" value="AHC26746.1"/>
    <property type="molecule type" value="Genomic_DNA"/>
</dbReference>
<dbReference type="InterPro" id="IPR036291">
    <property type="entry name" value="NAD(P)-bd_dom_sf"/>
</dbReference>
<dbReference type="AlphaFoldDB" id="V5XGD0"/>
<evidence type="ECO:0000256" key="2">
    <source>
        <dbReference type="ARBA" id="ARBA00023002"/>
    </source>
</evidence>
<dbReference type="KEGG" id="mne:D174_20295"/>
<keyword evidence="4" id="KW-1185">Reference proteome</keyword>
<keyword evidence="2" id="KW-0560">Oxidoreductase</keyword>
<gene>
    <name evidence="3" type="ORF">D174_20295</name>
</gene>
<dbReference type="HOGENOM" id="CLU_010194_44_3_11"/>
<organism evidence="3 4">
    <name type="scientific">Mycolicibacterium neoaurum VKM Ac-1815D</name>
    <dbReference type="NCBI Taxonomy" id="700508"/>
    <lineage>
        <taxon>Bacteria</taxon>
        <taxon>Bacillati</taxon>
        <taxon>Actinomycetota</taxon>
        <taxon>Actinomycetes</taxon>
        <taxon>Mycobacteriales</taxon>
        <taxon>Mycobacteriaceae</taxon>
        <taxon>Mycolicibacterium</taxon>
    </lineage>
</organism>
<dbReference type="GO" id="GO:0016874">
    <property type="term" value="F:ligase activity"/>
    <property type="evidence" value="ECO:0007669"/>
    <property type="project" value="UniProtKB-KW"/>
</dbReference>
<dbReference type="eggNOG" id="COG1028">
    <property type="taxonomic scope" value="Bacteria"/>
</dbReference>
<keyword evidence="3" id="KW-0436">Ligase</keyword>
<sequence>MTTRTVIITGASAGLGLECARAILAADDSWHIVLAVRDVGRGQAAVADLGAPDRCTILTCDLASLRSVRAFTAAFPAAGLPPLHAIVANAGLQMVSGLHTTEDGVEATFGVNHLGHFALIEGLREHLVVPGRIILVASGTHDPEKFTGMPHPNYTSAEELAHPQPGAPVDGRRRYTTSKLCNVLHAYELDRRLDHGAHGITVTAFDPGLMPSSGLSRDYTRGQKILWRIVSPLLRVLPNVNSLATSGARLAALAIDARYDGVTGAYFEGTKAIRSSADSYDVDKARDLWDTSMRLVAASADRP</sequence>
<dbReference type="SUPFAM" id="SSF51735">
    <property type="entry name" value="NAD(P)-binding Rossmann-fold domains"/>
    <property type="match status" value="1"/>
</dbReference>
<dbReference type="GO" id="GO:0016491">
    <property type="term" value="F:oxidoreductase activity"/>
    <property type="evidence" value="ECO:0007669"/>
    <property type="project" value="UniProtKB-KW"/>
</dbReference>
<comment type="similarity">
    <text evidence="1">Belongs to the short-chain dehydrogenases/reductases (SDR) family.</text>
</comment>
<dbReference type="Proteomes" id="UP000018763">
    <property type="component" value="Chromosome"/>
</dbReference>
<evidence type="ECO:0000313" key="3">
    <source>
        <dbReference type="EMBL" id="AHC26746.1"/>
    </source>
</evidence>
<dbReference type="Gene3D" id="3.40.50.720">
    <property type="entry name" value="NAD(P)-binding Rossmann-like Domain"/>
    <property type="match status" value="1"/>
</dbReference>
<dbReference type="PANTHER" id="PTHR24320:SF283">
    <property type="entry name" value="RETINOL DEHYDROGENASE 11"/>
    <property type="match status" value="1"/>
</dbReference>
<protein>
    <submittedName>
        <fullName evidence="3">Alanine-phosphoribitol ligase</fullName>
    </submittedName>
</protein>
<accession>V5XGD0</accession>
<dbReference type="GeneID" id="43451796"/>